<sequence length="305" mass="33048">MSDINKIWFNGALRPAEECTVSVMSHALHYGSSVFEGIRAYDTPSGSVVFRLTDHIKRLRYSADVYRIPLRYSDEELVEACRETIKANGLTSAYLRPLVMRGNSGLGVIPKDMDAIDVVIIAMKWGAYLGEDGLRNGIRACITSWQRLAPNTIPPGVKAGGNYLSSQLIGWEARDRGCDEGIALGTDGLLSEGAGENIFVVTNGRILTPPGAASILKGITRSTVMTLAAELGLPLVEQAIAREQIYGADEVFMTGTAAEVTPVRQIDHITIGSGGCGPVTRQIQDAFFGLFEGKTEDRWGWLEPL</sequence>
<comment type="pathway">
    <text evidence="13">Cofactor biosynthesis; tetrahydrofolate biosynthesis; 4-aminobenzoate from chorismate: step 2/2.</text>
</comment>
<dbReference type="CDD" id="cd01557">
    <property type="entry name" value="BCAT_beta_family"/>
    <property type="match status" value="1"/>
</dbReference>
<dbReference type="NCBIfam" id="NF005146">
    <property type="entry name" value="PRK06606.1"/>
    <property type="match status" value="1"/>
</dbReference>
<dbReference type="Gene3D" id="3.20.10.10">
    <property type="entry name" value="D-amino Acid Aminotransferase, subunit A, domain 2"/>
    <property type="match status" value="1"/>
</dbReference>
<evidence type="ECO:0000256" key="3">
    <source>
        <dbReference type="ARBA" id="ARBA00004824"/>
    </source>
</evidence>
<gene>
    <name evidence="21 22" type="primary">ilvE</name>
    <name evidence="22" type="ORF">V3330_10770</name>
</gene>
<evidence type="ECO:0000256" key="13">
    <source>
        <dbReference type="ARBA" id="ARBA00035633"/>
    </source>
</evidence>
<dbReference type="InterPro" id="IPR018300">
    <property type="entry name" value="Aminotrans_IV_CS"/>
</dbReference>
<evidence type="ECO:0000256" key="9">
    <source>
        <dbReference type="ARBA" id="ARBA00022679"/>
    </source>
</evidence>
<dbReference type="GO" id="GO:0005829">
    <property type="term" value="C:cytosol"/>
    <property type="evidence" value="ECO:0007669"/>
    <property type="project" value="TreeGrafter"/>
</dbReference>
<dbReference type="Gene3D" id="3.30.470.10">
    <property type="match status" value="1"/>
</dbReference>
<evidence type="ECO:0000256" key="14">
    <source>
        <dbReference type="ARBA" id="ARBA00048212"/>
    </source>
</evidence>
<dbReference type="InterPro" id="IPR036038">
    <property type="entry name" value="Aminotransferase-like"/>
</dbReference>
<evidence type="ECO:0000313" key="23">
    <source>
        <dbReference type="Proteomes" id="UP001359886"/>
    </source>
</evidence>
<dbReference type="GO" id="GO:0008696">
    <property type="term" value="F:4-amino-4-deoxychorismate lyase activity"/>
    <property type="evidence" value="ECO:0007669"/>
    <property type="project" value="UniProtKB-EC"/>
</dbReference>
<comment type="caution">
    <text evidence="22">The sequence shown here is derived from an EMBL/GenBank/DDBJ whole genome shotgun (WGS) entry which is preliminary data.</text>
</comment>
<comment type="cofactor">
    <cofactor evidence="1 20">
        <name>pyridoxal 5'-phosphate</name>
        <dbReference type="ChEBI" id="CHEBI:597326"/>
    </cofactor>
</comment>
<dbReference type="InterPro" id="IPR001544">
    <property type="entry name" value="Aminotrans_IV"/>
</dbReference>
<keyword evidence="23" id="KW-1185">Reference proteome</keyword>
<keyword evidence="12 21" id="KW-0100">Branched-chain amino acid biosynthesis</keyword>
<evidence type="ECO:0000256" key="16">
    <source>
        <dbReference type="ARBA" id="ARBA00049229"/>
    </source>
</evidence>
<keyword evidence="8 21" id="KW-0028">Amino-acid biosynthesis</keyword>
<evidence type="ECO:0000256" key="21">
    <source>
        <dbReference type="RuleBase" id="RU364094"/>
    </source>
</evidence>
<comment type="function">
    <text evidence="18">Involved in the biosynthesis of p-aminobenzoate (PABA), a precursor of tetrahydrofolate. Converts 4-amino-4-deoxychorismate into 4-aminobenzoate (PABA) and pyruvate.</text>
</comment>
<evidence type="ECO:0000256" key="19">
    <source>
        <dbReference type="RuleBase" id="RU004106"/>
    </source>
</evidence>
<reference evidence="22 23" key="1">
    <citation type="submission" date="2024-02" db="EMBL/GenBank/DDBJ databases">
        <title>A novel Wenzhouxiangellaceae bacterium, isolated from coastal sediments.</title>
        <authorList>
            <person name="Du Z.-J."/>
            <person name="Ye Y.-Q."/>
            <person name="Zhang X.-Y."/>
        </authorList>
    </citation>
    <scope>NUCLEOTIDE SEQUENCE [LARGE SCALE GENOMIC DNA]</scope>
    <source>
        <strain evidence="22 23">CH-27</strain>
    </source>
</reference>
<evidence type="ECO:0000256" key="12">
    <source>
        <dbReference type="ARBA" id="ARBA00023304"/>
    </source>
</evidence>
<comment type="catalytic activity">
    <reaction evidence="15 21">
        <text>L-isoleucine + 2-oxoglutarate = (S)-3-methyl-2-oxopentanoate + L-glutamate</text>
        <dbReference type="Rhea" id="RHEA:24801"/>
        <dbReference type="ChEBI" id="CHEBI:16810"/>
        <dbReference type="ChEBI" id="CHEBI:29985"/>
        <dbReference type="ChEBI" id="CHEBI:35146"/>
        <dbReference type="ChEBI" id="CHEBI:58045"/>
        <dbReference type="EC" id="2.6.1.42"/>
    </reaction>
</comment>
<evidence type="ECO:0000256" key="18">
    <source>
        <dbReference type="ARBA" id="ARBA00054027"/>
    </source>
</evidence>
<comment type="catalytic activity">
    <reaction evidence="16 21">
        <text>L-leucine + 2-oxoglutarate = 4-methyl-2-oxopentanoate + L-glutamate</text>
        <dbReference type="Rhea" id="RHEA:18321"/>
        <dbReference type="ChEBI" id="CHEBI:16810"/>
        <dbReference type="ChEBI" id="CHEBI:17865"/>
        <dbReference type="ChEBI" id="CHEBI:29985"/>
        <dbReference type="ChEBI" id="CHEBI:57427"/>
        <dbReference type="EC" id="2.6.1.42"/>
    </reaction>
</comment>
<evidence type="ECO:0000256" key="2">
    <source>
        <dbReference type="ARBA" id="ARBA00003109"/>
    </source>
</evidence>
<protein>
    <recommendedName>
        <fullName evidence="21">Branched-chain-amino-acid aminotransferase</fullName>
        <shortName evidence="21">BCAT</shortName>
        <ecNumber evidence="21">2.6.1.42</ecNumber>
    </recommendedName>
</protein>
<comment type="pathway">
    <text evidence="5 21">Amino-acid biosynthesis; L-leucine biosynthesis; L-leucine from 3-methyl-2-oxobutanoate: step 4/4.</text>
</comment>
<comment type="pathway">
    <text evidence="3 21">Amino-acid biosynthesis; L-isoleucine biosynthesis; L-isoleucine from 2-oxobutanoate: step 4/4.</text>
</comment>
<evidence type="ECO:0000256" key="11">
    <source>
        <dbReference type="ARBA" id="ARBA00022909"/>
    </source>
</evidence>
<evidence type="ECO:0000256" key="17">
    <source>
        <dbReference type="ARBA" id="ARBA00049529"/>
    </source>
</evidence>
<evidence type="ECO:0000256" key="4">
    <source>
        <dbReference type="ARBA" id="ARBA00004931"/>
    </source>
</evidence>
<dbReference type="NCBIfam" id="TIGR01122">
    <property type="entry name" value="ilvE_I"/>
    <property type="match status" value="1"/>
</dbReference>
<comment type="pathway">
    <text evidence="4 21">Amino-acid biosynthesis; L-valine biosynthesis; L-valine from pyruvate: step 4/4.</text>
</comment>
<dbReference type="GO" id="GO:0046656">
    <property type="term" value="P:folic acid biosynthetic process"/>
    <property type="evidence" value="ECO:0007669"/>
    <property type="project" value="UniProtKB-KW"/>
</dbReference>
<evidence type="ECO:0000256" key="20">
    <source>
        <dbReference type="RuleBase" id="RU004516"/>
    </source>
</evidence>
<dbReference type="PROSITE" id="PS00770">
    <property type="entry name" value="AA_TRANSFER_CLASS_4"/>
    <property type="match status" value="1"/>
</dbReference>
<dbReference type="InterPro" id="IPR050571">
    <property type="entry name" value="Class-IV_PLP-Dep_Aminotrnsfr"/>
</dbReference>
<dbReference type="PANTHER" id="PTHR42743">
    <property type="entry name" value="AMINO-ACID AMINOTRANSFERASE"/>
    <property type="match status" value="1"/>
</dbReference>
<dbReference type="Pfam" id="PF01063">
    <property type="entry name" value="Aminotran_4"/>
    <property type="match status" value="1"/>
</dbReference>
<dbReference type="AlphaFoldDB" id="A0AAW9R708"/>
<evidence type="ECO:0000256" key="15">
    <source>
        <dbReference type="ARBA" id="ARBA00048798"/>
    </source>
</evidence>
<dbReference type="PANTHER" id="PTHR42743:SF11">
    <property type="entry name" value="AMINODEOXYCHORISMATE LYASE"/>
    <property type="match status" value="1"/>
</dbReference>
<dbReference type="RefSeq" id="WP_354695430.1">
    <property type="nucleotide sequence ID" value="NZ_JAZHOG010000006.1"/>
</dbReference>
<dbReference type="FunFam" id="3.20.10.10:FF:000002">
    <property type="entry name" value="D-alanine aminotransferase"/>
    <property type="match status" value="1"/>
</dbReference>
<evidence type="ECO:0000256" key="8">
    <source>
        <dbReference type="ARBA" id="ARBA00022605"/>
    </source>
</evidence>
<evidence type="ECO:0000256" key="1">
    <source>
        <dbReference type="ARBA" id="ARBA00001933"/>
    </source>
</evidence>
<dbReference type="GO" id="GO:0009098">
    <property type="term" value="P:L-leucine biosynthetic process"/>
    <property type="evidence" value="ECO:0007669"/>
    <property type="project" value="TreeGrafter"/>
</dbReference>
<dbReference type="GO" id="GO:0006532">
    <property type="term" value="P:aspartate biosynthetic process"/>
    <property type="evidence" value="ECO:0007669"/>
    <property type="project" value="TreeGrafter"/>
</dbReference>
<keyword evidence="11" id="KW-0289">Folate biosynthesis</keyword>
<comment type="similarity">
    <text evidence="6 19">Belongs to the class-IV pyridoxal-phosphate-dependent aminotransferase family.</text>
</comment>
<evidence type="ECO:0000313" key="22">
    <source>
        <dbReference type="EMBL" id="MEJ8568109.1"/>
    </source>
</evidence>
<dbReference type="InterPro" id="IPR043132">
    <property type="entry name" value="BCAT-like_C"/>
</dbReference>
<dbReference type="EC" id="2.6.1.42" evidence="21"/>
<comment type="catalytic activity">
    <reaction evidence="17">
        <text>4-amino-4-deoxychorismate = 4-aminobenzoate + pyruvate + H(+)</text>
        <dbReference type="Rhea" id="RHEA:16201"/>
        <dbReference type="ChEBI" id="CHEBI:15361"/>
        <dbReference type="ChEBI" id="CHEBI:15378"/>
        <dbReference type="ChEBI" id="CHEBI:17836"/>
        <dbReference type="ChEBI" id="CHEBI:58406"/>
        <dbReference type="EC" id="4.1.3.38"/>
    </reaction>
</comment>
<accession>A0AAW9R708</accession>
<proteinExistence type="inferred from homology"/>
<dbReference type="InterPro" id="IPR043131">
    <property type="entry name" value="BCAT-like_N"/>
</dbReference>
<comment type="catalytic activity">
    <reaction evidence="14 21">
        <text>L-valine + 2-oxoglutarate = 3-methyl-2-oxobutanoate + L-glutamate</text>
        <dbReference type="Rhea" id="RHEA:24813"/>
        <dbReference type="ChEBI" id="CHEBI:11851"/>
        <dbReference type="ChEBI" id="CHEBI:16810"/>
        <dbReference type="ChEBI" id="CHEBI:29985"/>
        <dbReference type="ChEBI" id="CHEBI:57762"/>
        <dbReference type="EC" id="2.6.1.42"/>
    </reaction>
</comment>
<dbReference type="Proteomes" id="UP001359886">
    <property type="component" value="Unassembled WGS sequence"/>
</dbReference>
<dbReference type="InterPro" id="IPR033939">
    <property type="entry name" value="BCAT_family"/>
</dbReference>
<comment type="function">
    <text evidence="2 21">Acts on leucine, isoleucine and valine.</text>
</comment>
<dbReference type="SUPFAM" id="SSF56752">
    <property type="entry name" value="D-aminoacid aminotransferase-like PLP-dependent enzymes"/>
    <property type="match status" value="1"/>
</dbReference>
<dbReference type="GO" id="GO:0009099">
    <property type="term" value="P:L-valine biosynthetic process"/>
    <property type="evidence" value="ECO:0007669"/>
    <property type="project" value="TreeGrafter"/>
</dbReference>
<evidence type="ECO:0000256" key="5">
    <source>
        <dbReference type="ARBA" id="ARBA00005072"/>
    </source>
</evidence>
<dbReference type="GO" id="GO:0004084">
    <property type="term" value="F:branched-chain-amino-acid transaminase activity"/>
    <property type="evidence" value="ECO:0007669"/>
    <property type="project" value="UniProtKB-EC"/>
</dbReference>
<keyword evidence="7 21" id="KW-0032">Aminotransferase</keyword>
<dbReference type="EMBL" id="JAZHOG010000006">
    <property type="protein sequence ID" value="MEJ8568109.1"/>
    <property type="molecule type" value="Genomic_DNA"/>
</dbReference>
<organism evidence="22 23">
    <name type="scientific">Elongatibacter sediminis</name>
    <dbReference type="NCBI Taxonomy" id="3119006"/>
    <lineage>
        <taxon>Bacteria</taxon>
        <taxon>Pseudomonadati</taxon>
        <taxon>Pseudomonadota</taxon>
        <taxon>Gammaproteobacteria</taxon>
        <taxon>Chromatiales</taxon>
        <taxon>Wenzhouxiangellaceae</taxon>
        <taxon>Elongatibacter</taxon>
    </lineage>
</organism>
<evidence type="ECO:0000256" key="10">
    <source>
        <dbReference type="ARBA" id="ARBA00022898"/>
    </source>
</evidence>
<evidence type="ECO:0000256" key="7">
    <source>
        <dbReference type="ARBA" id="ARBA00022576"/>
    </source>
</evidence>
<name>A0AAW9R708_9GAMM</name>
<evidence type="ECO:0000256" key="6">
    <source>
        <dbReference type="ARBA" id="ARBA00009320"/>
    </source>
</evidence>
<dbReference type="InterPro" id="IPR005785">
    <property type="entry name" value="B_amino_transI"/>
</dbReference>
<keyword evidence="9 21" id="KW-0808">Transferase</keyword>
<keyword evidence="10 20" id="KW-0663">Pyridoxal phosphate</keyword>